<gene>
    <name evidence="2" type="primary">icmH</name>
    <name evidence="2" type="ORF">HU752_011800</name>
</gene>
<reference evidence="2 3" key="1">
    <citation type="journal article" date="2020" name="Microorganisms">
        <title>Reliable Identification of Environmental Pseudomonas Isolates Using the rpoD Gene.</title>
        <authorList>
            <consortium name="The Broad Institute Genome Sequencing Platform"/>
            <person name="Girard L."/>
            <person name="Lood C."/>
            <person name="Rokni-Zadeh H."/>
            <person name="van Noort V."/>
            <person name="Lavigne R."/>
            <person name="De Mot R."/>
        </authorList>
    </citation>
    <scope>NUCLEOTIDE SEQUENCE [LARGE SCALE GENOMIC DNA]</scope>
    <source>
        <strain evidence="2 3">RW8P3</strain>
    </source>
</reference>
<dbReference type="KEGG" id="pvw:HU752_011800"/>
<sequence>MNDSQFQLRGLAWNPLCDAAMPLLGLALHVRTLDTHADVPAFYQSIHSQVGTVMEEVRQLDYDLDTLQAYSYALCLLLDETVMSTPWGRSSSWSERSLLGAFHQESWGGEKFFTLLALLSVDPRRYQHALEFMYLCLCLGTRGKYGQLAGGDDEAQKIITRLHGLLRPLRGEVTGQLSEPLANVASRDYRFRRRWPLWTPWAIAGLVSSATYTAYHLHLSAITREVLASLDKLLKL</sequence>
<reference evidence="2 3" key="2">
    <citation type="journal article" date="2021" name="Microorganisms">
        <title>The Ever-Expanding Pseudomonas Genus: Description of 43 New Species and Partition of the Pseudomonas putida Group.</title>
        <authorList>
            <person name="Girard L."/>
            <person name="Lood C."/>
            <person name="Hofte M."/>
            <person name="Vandamme P."/>
            <person name="Rokni-Zadeh H."/>
            <person name="van Noort V."/>
            <person name="Lavigne R."/>
            <person name="De Mot R."/>
        </authorList>
    </citation>
    <scope>NUCLEOTIDE SEQUENCE [LARGE SCALE GENOMIC DNA]</scope>
    <source>
        <strain evidence="2 3">RW8P3</strain>
    </source>
</reference>
<dbReference type="PANTHER" id="PTHR38033">
    <property type="entry name" value="MEMBRANE PROTEIN-RELATED"/>
    <property type="match status" value="1"/>
</dbReference>
<keyword evidence="3" id="KW-1185">Reference proteome</keyword>
<dbReference type="NCBIfam" id="NF038228">
    <property type="entry name" value="IcmH_DotU_IVB"/>
    <property type="match status" value="1"/>
</dbReference>
<dbReference type="PANTHER" id="PTHR38033:SF1">
    <property type="entry name" value="DOTU FAMILY TYPE IV_VI SECRETION SYSTEM PROTEIN"/>
    <property type="match status" value="1"/>
</dbReference>
<name>A0A9E6PQW8_9PSED</name>
<dbReference type="InterPro" id="IPR017732">
    <property type="entry name" value="T4/T6SS_DotU"/>
</dbReference>
<dbReference type="RefSeq" id="WP_186680505.1">
    <property type="nucleotide sequence ID" value="NZ_CP077093.1"/>
</dbReference>
<evidence type="ECO:0000259" key="1">
    <source>
        <dbReference type="Pfam" id="PF09850"/>
    </source>
</evidence>
<evidence type="ECO:0000313" key="2">
    <source>
        <dbReference type="EMBL" id="QXI30580.1"/>
    </source>
</evidence>
<dbReference type="AlphaFoldDB" id="A0A9E6PQW8"/>
<organism evidence="2 3">
    <name type="scientific">Pseudomonas vanderleydeniana</name>
    <dbReference type="NCBI Taxonomy" id="2745495"/>
    <lineage>
        <taxon>Bacteria</taxon>
        <taxon>Pseudomonadati</taxon>
        <taxon>Pseudomonadota</taxon>
        <taxon>Gammaproteobacteria</taxon>
        <taxon>Pseudomonadales</taxon>
        <taxon>Pseudomonadaceae</taxon>
        <taxon>Pseudomonas</taxon>
    </lineage>
</organism>
<dbReference type="EMBL" id="CP077093">
    <property type="protein sequence ID" value="QXI30580.1"/>
    <property type="molecule type" value="Genomic_DNA"/>
</dbReference>
<protein>
    <submittedName>
        <fullName evidence="2">Type IVB secretion system protein IcmH/DotU</fullName>
    </submittedName>
</protein>
<dbReference type="Proteomes" id="UP000634530">
    <property type="component" value="Chromosome"/>
</dbReference>
<feature type="domain" description="Type IV / VI secretion system DotU" evidence="1">
    <location>
        <begin position="15"/>
        <end position="217"/>
    </location>
</feature>
<dbReference type="InterPro" id="IPR038522">
    <property type="entry name" value="T4/T6SS_DotU_sf"/>
</dbReference>
<dbReference type="Gene3D" id="1.25.40.590">
    <property type="entry name" value="Type IV / VI secretion system, DotU"/>
    <property type="match status" value="1"/>
</dbReference>
<proteinExistence type="predicted"/>
<evidence type="ECO:0000313" key="3">
    <source>
        <dbReference type="Proteomes" id="UP000634530"/>
    </source>
</evidence>
<accession>A0A9E6PQW8</accession>
<dbReference type="Pfam" id="PF09850">
    <property type="entry name" value="DotU"/>
    <property type="match status" value="1"/>
</dbReference>
<dbReference type="NCBIfam" id="TIGR03349">
    <property type="entry name" value="IV_VI_DotU"/>
    <property type="match status" value="1"/>
</dbReference>